<reference evidence="1" key="1">
    <citation type="journal article" date="2019" name="bioRxiv">
        <title>The Genome of the Zebra Mussel, Dreissena polymorpha: A Resource for Invasive Species Research.</title>
        <authorList>
            <person name="McCartney M.A."/>
            <person name="Auch B."/>
            <person name="Kono T."/>
            <person name="Mallez S."/>
            <person name="Zhang Y."/>
            <person name="Obille A."/>
            <person name="Becker A."/>
            <person name="Abrahante J.E."/>
            <person name="Garbe J."/>
            <person name="Badalamenti J.P."/>
            <person name="Herman A."/>
            <person name="Mangelson H."/>
            <person name="Liachko I."/>
            <person name="Sullivan S."/>
            <person name="Sone E.D."/>
            <person name="Koren S."/>
            <person name="Silverstein K.A.T."/>
            <person name="Beckman K.B."/>
            <person name="Gohl D.M."/>
        </authorList>
    </citation>
    <scope>NUCLEOTIDE SEQUENCE</scope>
    <source>
        <strain evidence="1">Duluth1</strain>
        <tissue evidence="1">Whole animal</tissue>
    </source>
</reference>
<dbReference type="EMBL" id="JAIWYP010000015">
    <property type="protein sequence ID" value="KAH3705476.1"/>
    <property type="molecule type" value="Genomic_DNA"/>
</dbReference>
<protein>
    <submittedName>
        <fullName evidence="1">Uncharacterized protein</fullName>
    </submittedName>
</protein>
<evidence type="ECO:0000313" key="1">
    <source>
        <dbReference type="EMBL" id="KAH3705476.1"/>
    </source>
</evidence>
<organism evidence="1 2">
    <name type="scientific">Dreissena polymorpha</name>
    <name type="common">Zebra mussel</name>
    <name type="synonym">Mytilus polymorpha</name>
    <dbReference type="NCBI Taxonomy" id="45954"/>
    <lineage>
        <taxon>Eukaryota</taxon>
        <taxon>Metazoa</taxon>
        <taxon>Spiralia</taxon>
        <taxon>Lophotrochozoa</taxon>
        <taxon>Mollusca</taxon>
        <taxon>Bivalvia</taxon>
        <taxon>Autobranchia</taxon>
        <taxon>Heteroconchia</taxon>
        <taxon>Euheterodonta</taxon>
        <taxon>Imparidentia</taxon>
        <taxon>Neoheterodontei</taxon>
        <taxon>Myida</taxon>
        <taxon>Dreissenoidea</taxon>
        <taxon>Dreissenidae</taxon>
        <taxon>Dreissena</taxon>
    </lineage>
</organism>
<comment type="caution">
    <text evidence="1">The sequence shown here is derived from an EMBL/GenBank/DDBJ whole genome shotgun (WGS) entry which is preliminary data.</text>
</comment>
<dbReference type="AlphaFoldDB" id="A0A9D3YVV1"/>
<evidence type="ECO:0000313" key="2">
    <source>
        <dbReference type="Proteomes" id="UP000828390"/>
    </source>
</evidence>
<dbReference type="Proteomes" id="UP000828390">
    <property type="component" value="Unassembled WGS sequence"/>
</dbReference>
<sequence>MTCNSPSSISIPLIVPHAVKSFLNVDEVVEQLTLVLHLFLYEDSADLFRCSSPRSEYSLFFDQQFLGLNLKSNEYDA</sequence>
<accession>A0A9D3YVV1</accession>
<keyword evidence="2" id="KW-1185">Reference proteome</keyword>
<reference evidence="1" key="2">
    <citation type="submission" date="2020-11" db="EMBL/GenBank/DDBJ databases">
        <authorList>
            <person name="McCartney M.A."/>
            <person name="Auch B."/>
            <person name="Kono T."/>
            <person name="Mallez S."/>
            <person name="Becker A."/>
            <person name="Gohl D.M."/>
            <person name="Silverstein K.A.T."/>
            <person name="Koren S."/>
            <person name="Bechman K.B."/>
            <person name="Herman A."/>
            <person name="Abrahante J.E."/>
            <person name="Garbe J."/>
        </authorList>
    </citation>
    <scope>NUCLEOTIDE SEQUENCE</scope>
    <source>
        <strain evidence="1">Duluth1</strain>
        <tissue evidence="1">Whole animal</tissue>
    </source>
</reference>
<proteinExistence type="predicted"/>
<name>A0A9D3YVV1_DREPO</name>
<gene>
    <name evidence="1" type="ORF">DPMN_080551</name>
</gene>